<proteinExistence type="predicted"/>
<dbReference type="OrthoDB" id="431765at2759"/>
<dbReference type="Proteomes" id="UP000186817">
    <property type="component" value="Unassembled WGS sequence"/>
</dbReference>
<organism evidence="1 2">
    <name type="scientific">Symbiodinium microadriaticum</name>
    <name type="common">Dinoflagellate</name>
    <name type="synonym">Zooxanthella microadriatica</name>
    <dbReference type="NCBI Taxonomy" id="2951"/>
    <lineage>
        <taxon>Eukaryota</taxon>
        <taxon>Sar</taxon>
        <taxon>Alveolata</taxon>
        <taxon>Dinophyceae</taxon>
        <taxon>Suessiales</taxon>
        <taxon>Symbiodiniaceae</taxon>
        <taxon>Symbiodinium</taxon>
    </lineage>
</organism>
<reference evidence="1 2" key="1">
    <citation type="submission" date="2016-02" db="EMBL/GenBank/DDBJ databases">
        <title>Genome analysis of coral dinoflagellate symbionts highlights evolutionary adaptations to a symbiotic lifestyle.</title>
        <authorList>
            <person name="Aranda M."/>
            <person name="Li Y."/>
            <person name="Liew Y.J."/>
            <person name="Baumgarten S."/>
            <person name="Simakov O."/>
            <person name="Wilson M."/>
            <person name="Piel J."/>
            <person name="Ashoor H."/>
            <person name="Bougouffa S."/>
            <person name="Bajic V.B."/>
            <person name="Ryu T."/>
            <person name="Ravasi T."/>
            <person name="Bayer T."/>
            <person name="Micklem G."/>
            <person name="Kim H."/>
            <person name="Bhak J."/>
            <person name="Lajeunesse T.C."/>
            <person name="Voolstra C.R."/>
        </authorList>
    </citation>
    <scope>NUCLEOTIDE SEQUENCE [LARGE SCALE GENOMIC DNA]</scope>
    <source>
        <strain evidence="1 2">CCMP2467</strain>
    </source>
</reference>
<accession>A0A1Q9E6C8</accession>
<evidence type="ECO:0000313" key="2">
    <source>
        <dbReference type="Proteomes" id="UP000186817"/>
    </source>
</evidence>
<dbReference type="EMBL" id="LSRX01000249">
    <property type="protein sequence ID" value="OLQ02975.1"/>
    <property type="molecule type" value="Genomic_DNA"/>
</dbReference>
<name>A0A1Q9E6C8_SYMMI</name>
<evidence type="ECO:0000313" key="1">
    <source>
        <dbReference type="EMBL" id="OLQ02975.1"/>
    </source>
</evidence>
<keyword evidence="2" id="KW-1185">Reference proteome</keyword>
<dbReference type="AlphaFoldDB" id="A0A1Q9E6C8"/>
<sequence>MAMSAGGGAGKGFMPIHHFTDLQPEPQSALLGQGFISPDFSTGDIRALLARLVKQTESMEKAANHGEQALVAAGGAAEQAARHADRAERLPAAEPGTEAMGEFEGFLPPRWWITYGRKAMGSCHVLLPMACVQGSPTLRGLCSSRSRRRDDSEVGRFL</sequence>
<comment type="caution">
    <text evidence="1">The sequence shown here is derived from an EMBL/GenBank/DDBJ whole genome shotgun (WGS) entry which is preliminary data.</text>
</comment>
<gene>
    <name evidence="1" type="ORF">AK812_SmicGene14109</name>
</gene>
<protein>
    <submittedName>
        <fullName evidence="1">Uncharacterized protein</fullName>
    </submittedName>
</protein>